<dbReference type="AlphaFoldDB" id="A0A4U5PCQ0"/>
<feature type="region of interest" description="Disordered" evidence="1">
    <location>
        <begin position="166"/>
        <end position="190"/>
    </location>
</feature>
<dbReference type="EMBL" id="AZBU02000002">
    <property type="protein sequence ID" value="TKR94086.1"/>
    <property type="molecule type" value="Genomic_DNA"/>
</dbReference>
<reference evidence="2 3" key="1">
    <citation type="journal article" date="2015" name="Genome Biol.">
        <title>Comparative genomics of Steinernema reveals deeply conserved gene regulatory networks.</title>
        <authorList>
            <person name="Dillman A.R."/>
            <person name="Macchietto M."/>
            <person name="Porter C.F."/>
            <person name="Rogers A."/>
            <person name="Williams B."/>
            <person name="Antoshechkin I."/>
            <person name="Lee M.M."/>
            <person name="Goodwin Z."/>
            <person name="Lu X."/>
            <person name="Lewis E.E."/>
            <person name="Goodrich-Blair H."/>
            <person name="Stock S.P."/>
            <person name="Adams B.J."/>
            <person name="Sternberg P.W."/>
            <person name="Mortazavi A."/>
        </authorList>
    </citation>
    <scope>NUCLEOTIDE SEQUENCE [LARGE SCALE GENOMIC DNA]</scope>
    <source>
        <strain evidence="2 3">ALL</strain>
    </source>
</reference>
<gene>
    <name evidence="2" type="ORF">L596_008421</name>
</gene>
<sequence length="204" mass="24486">MGAKGTKVDDIEYLQRKQSLLESDFYRGPRYEWERRWNYGWQRRWSRDWSLDRVPIVKRIPREVVELEKRQNFERPRPVTKSTSASVFEKSTQTAAEQRRASQRTVVRRHSNPDISVFHRDPELPWQPLKKRKRRQKLPMAIGPIYSHQIAIPVIEEVLMQPAIPQKKERGRRFVPKKSTKKQEKPPSPFIVRKVPEQKMFFLS</sequence>
<feature type="compositionally biased region" description="Polar residues" evidence="1">
    <location>
        <begin position="80"/>
        <end position="96"/>
    </location>
</feature>
<evidence type="ECO:0000256" key="1">
    <source>
        <dbReference type="SAM" id="MobiDB-lite"/>
    </source>
</evidence>
<evidence type="ECO:0000313" key="2">
    <source>
        <dbReference type="EMBL" id="TKR94086.1"/>
    </source>
</evidence>
<dbReference type="OrthoDB" id="10486650at2759"/>
<feature type="compositionally biased region" description="Basic residues" evidence="1">
    <location>
        <begin position="169"/>
        <end position="180"/>
    </location>
</feature>
<evidence type="ECO:0000313" key="3">
    <source>
        <dbReference type="Proteomes" id="UP000298663"/>
    </source>
</evidence>
<accession>A0A4U5PCQ0</accession>
<protein>
    <submittedName>
        <fullName evidence="2">Uncharacterized protein</fullName>
    </submittedName>
</protein>
<comment type="caution">
    <text evidence="2">The sequence shown here is derived from an EMBL/GenBank/DDBJ whole genome shotgun (WGS) entry which is preliminary data.</text>
</comment>
<reference evidence="2 3" key="2">
    <citation type="journal article" date="2019" name="G3 (Bethesda)">
        <title>Hybrid Assembly of the Genome of the Entomopathogenic Nematode Steinernema carpocapsae Identifies the X-Chromosome.</title>
        <authorList>
            <person name="Serra L."/>
            <person name="Macchietto M."/>
            <person name="Macias-Munoz A."/>
            <person name="McGill C.J."/>
            <person name="Rodriguez I.M."/>
            <person name="Rodriguez B."/>
            <person name="Murad R."/>
            <person name="Mortazavi A."/>
        </authorList>
    </citation>
    <scope>NUCLEOTIDE SEQUENCE [LARGE SCALE GENOMIC DNA]</scope>
    <source>
        <strain evidence="2 3">ALL</strain>
    </source>
</reference>
<keyword evidence="3" id="KW-1185">Reference proteome</keyword>
<proteinExistence type="predicted"/>
<feature type="region of interest" description="Disordered" evidence="1">
    <location>
        <begin position="75"/>
        <end position="112"/>
    </location>
</feature>
<organism evidence="2 3">
    <name type="scientific">Steinernema carpocapsae</name>
    <name type="common">Entomopathogenic nematode</name>
    <dbReference type="NCBI Taxonomy" id="34508"/>
    <lineage>
        <taxon>Eukaryota</taxon>
        <taxon>Metazoa</taxon>
        <taxon>Ecdysozoa</taxon>
        <taxon>Nematoda</taxon>
        <taxon>Chromadorea</taxon>
        <taxon>Rhabditida</taxon>
        <taxon>Tylenchina</taxon>
        <taxon>Panagrolaimomorpha</taxon>
        <taxon>Strongyloidoidea</taxon>
        <taxon>Steinernematidae</taxon>
        <taxon>Steinernema</taxon>
    </lineage>
</organism>
<dbReference type="Proteomes" id="UP000298663">
    <property type="component" value="Unassembled WGS sequence"/>
</dbReference>
<name>A0A4U5PCQ0_STECR</name>